<evidence type="ECO:0000313" key="2">
    <source>
        <dbReference type="EMBL" id="MCQ9210886.1"/>
    </source>
</evidence>
<reference evidence="2" key="3">
    <citation type="journal article" date="2023" name="Microbiol. Resour. Announc.">
        <title>Draft Genome Sequence of Granulicatella sp. Strain S8, Isolated from a Marine Fish, Seriola quinqueradiata.</title>
        <authorList>
            <person name="Lee M."/>
            <person name="Farooq A."/>
            <person name="Jeong J.B."/>
            <person name="Jung M.Y."/>
        </authorList>
    </citation>
    <scope>NUCLEOTIDE SEQUENCE</scope>
    <source>
        <strain evidence="2">S8</strain>
    </source>
</reference>
<proteinExistence type="predicted"/>
<protein>
    <submittedName>
        <fullName evidence="2">Uncharacterized protein</fullName>
    </submittedName>
</protein>
<evidence type="ECO:0000313" key="3">
    <source>
        <dbReference type="Proteomes" id="UP001059480"/>
    </source>
</evidence>
<dbReference type="EMBL" id="JANHNZ010000019">
    <property type="protein sequence ID" value="MCQ9210886.1"/>
    <property type="molecule type" value="Genomic_DNA"/>
</dbReference>
<feature type="region of interest" description="Disordered" evidence="1">
    <location>
        <begin position="389"/>
        <end position="412"/>
    </location>
</feature>
<organism evidence="2 3">
    <name type="scientific">Granulicatella seriolae</name>
    <dbReference type="NCBI Taxonomy" id="2967226"/>
    <lineage>
        <taxon>Bacteria</taxon>
        <taxon>Bacillati</taxon>
        <taxon>Bacillota</taxon>
        <taxon>Bacilli</taxon>
        <taxon>Lactobacillales</taxon>
        <taxon>Carnobacteriaceae</taxon>
        <taxon>Granulicatella</taxon>
    </lineage>
</organism>
<keyword evidence="3" id="KW-1185">Reference proteome</keyword>
<reference evidence="2" key="2">
    <citation type="journal article" date="2023" name="Curr. Microbiol.">
        <title>Granulicatella seriolae sp. nov., a Novel Facultative Anaerobe Isolated from Yellowtail Marine Fish.</title>
        <authorList>
            <person name="Lee M."/>
            <person name="Choi Y.J."/>
            <person name="Farooq A."/>
            <person name="Jeong J.B."/>
            <person name="Jung M.Y."/>
        </authorList>
    </citation>
    <scope>NUCLEOTIDE SEQUENCE</scope>
    <source>
        <strain evidence="2">S8</strain>
    </source>
</reference>
<gene>
    <name evidence="2" type="ORF">NPA36_10110</name>
</gene>
<evidence type="ECO:0000256" key="1">
    <source>
        <dbReference type="SAM" id="MobiDB-lite"/>
    </source>
</evidence>
<sequence length="641" mass="71556">MDAAPAKPVYNEETPPTTVVEAPKTEVPAPEKPQIPDTKPADAPKEDLRKVHEAKIDYLAKLHNISPAEIQVSGDQLVYPHGDHSHRLLLADIQLPSEVATNPETPAIDTNVDLEEEFEKELKALAAAFHVEPGNILVENGMMKVPHGDHTHDYPIKSKGWQAYLANKIDPITDVFVAGGLNRQVVSKRLDELKALAAKRFEDNSRQLGRINRVLDDYRDHNVAWGSNSTEGFLAALATFEKEKILVGTNEPVATPPRPAVDTVTITKGSLMDKLDLLKEVAKESKDDYFNYLSEINNLKESVGYSHTSELVSLKERIEQLEAKIRRSLVKTSEEITYEAQLSTVRYLIKQLDESSHMIKKIQFLNQLDDLETKTNAKDLSALESQVRTLLSPSEATSPTTTPENGAGDQASNQAQTLAQRLEALHQTIKSIDESAHFMKKYTFMNAYQTVDEAAADPAKQEELLLQLKNQVDEFLASLNPVAPVAEEPVVEKETMAVLNERIYQKIRTIDEDKYLLKRMAFLQDYYGLTEDEAKRETAIALEAQVDAFLASVTKQPEANTETTPVAPATNPQDQANYDQLVYFIEANQGDSRLTTEQQADITRLFNQAVALKENQDIKTANNTLQAAKNIIMTTFKADKE</sequence>
<dbReference type="Proteomes" id="UP001059480">
    <property type="component" value="Unassembled WGS sequence"/>
</dbReference>
<feature type="region of interest" description="Disordered" evidence="1">
    <location>
        <begin position="1"/>
        <end position="46"/>
    </location>
</feature>
<comment type="caution">
    <text evidence="2">The sequence shown here is derived from an EMBL/GenBank/DDBJ whole genome shotgun (WGS) entry which is preliminary data.</text>
</comment>
<feature type="compositionally biased region" description="Low complexity" evidence="1">
    <location>
        <begin position="389"/>
        <end position="404"/>
    </location>
</feature>
<dbReference type="RefSeq" id="WP_256945997.1">
    <property type="nucleotide sequence ID" value="NZ_JANHNZ010000019.1"/>
</dbReference>
<accession>A0ABT1WQU4</accession>
<name>A0ABT1WQU4_9LACT</name>
<reference evidence="2" key="1">
    <citation type="submission" date="2022-07" db="EMBL/GenBank/DDBJ databases">
        <authorList>
            <person name="Jung M.-Y."/>
            <person name="Lee M."/>
        </authorList>
    </citation>
    <scope>NUCLEOTIDE SEQUENCE</scope>
    <source>
        <strain evidence="2">S8</strain>
    </source>
</reference>